<dbReference type="PANTHER" id="PTHR33884:SF7">
    <property type="entry name" value="BSL8023 PROTEIN"/>
    <property type="match status" value="1"/>
</dbReference>
<evidence type="ECO:0000256" key="2">
    <source>
        <dbReference type="ARBA" id="ARBA00011006"/>
    </source>
</evidence>
<evidence type="ECO:0000256" key="7">
    <source>
        <dbReference type="SAM" id="Phobius"/>
    </source>
</evidence>
<dbReference type="InterPro" id="IPR007341">
    <property type="entry name" value="Transgly_assoc"/>
</dbReference>
<proteinExistence type="inferred from homology"/>
<gene>
    <name evidence="8" type="ORF">SAMN05421733_11440</name>
</gene>
<reference evidence="9" key="1">
    <citation type="submission" date="2016-09" db="EMBL/GenBank/DDBJ databases">
        <authorList>
            <person name="Varghese N."/>
            <person name="Submissions S."/>
        </authorList>
    </citation>
    <scope>NUCLEOTIDE SEQUENCE [LARGE SCALE GENOMIC DNA]</scope>
    <source>
        <strain evidence="9">ANC 4422</strain>
    </source>
</reference>
<evidence type="ECO:0000256" key="6">
    <source>
        <dbReference type="ARBA" id="ARBA00023136"/>
    </source>
</evidence>
<keyword evidence="6 7" id="KW-0472">Membrane</keyword>
<keyword evidence="3" id="KW-1003">Cell membrane</keyword>
<evidence type="ECO:0000256" key="1">
    <source>
        <dbReference type="ARBA" id="ARBA00004651"/>
    </source>
</evidence>
<dbReference type="AlphaFoldDB" id="A0A1G6K595"/>
<comment type="similarity">
    <text evidence="2">Belongs to the UPF0410 family.</text>
</comment>
<dbReference type="EMBL" id="FMYL01000014">
    <property type="protein sequence ID" value="SDC26011.1"/>
    <property type="molecule type" value="Genomic_DNA"/>
</dbReference>
<keyword evidence="5 7" id="KW-1133">Transmembrane helix</keyword>
<keyword evidence="9" id="KW-1185">Reference proteome</keyword>
<name>A0A1G6K595_9GAMM</name>
<evidence type="ECO:0000256" key="3">
    <source>
        <dbReference type="ARBA" id="ARBA00022475"/>
    </source>
</evidence>
<evidence type="ECO:0000256" key="5">
    <source>
        <dbReference type="ARBA" id="ARBA00022989"/>
    </source>
</evidence>
<dbReference type="PANTHER" id="PTHR33884">
    <property type="entry name" value="UPF0410 PROTEIN YMGE"/>
    <property type="match status" value="1"/>
</dbReference>
<protein>
    <submittedName>
        <fullName evidence="8">Uncharacterized membrane protein YeaQ/YmgE, transglycosylase-associated protein family</fullName>
    </submittedName>
</protein>
<feature type="transmembrane region" description="Helical" evidence="7">
    <location>
        <begin position="60"/>
        <end position="79"/>
    </location>
</feature>
<dbReference type="OrthoDB" id="9811343at2"/>
<evidence type="ECO:0000313" key="8">
    <source>
        <dbReference type="EMBL" id="SDC26011.1"/>
    </source>
</evidence>
<evidence type="ECO:0000313" key="9">
    <source>
        <dbReference type="Proteomes" id="UP000242501"/>
    </source>
</evidence>
<evidence type="ECO:0000256" key="4">
    <source>
        <dbReference type="ARBA" id="ARBA00022692"/>
    </source>
</evidence>
<accession>A0A1G6K595</accession>
<dbReference type="RefSeq" id="WP_092749967.1">
    <property type="nucleotide sequence ID" value="NZ_FMYL01000014.1"/>
</dbReference>
<keyword evidence="4 7" id="KW-0812">Transmembrane</keyword>
<dbReference type="Pfam" id="PF04226">
    <property type="entry name" value="Transgly_assoc"/>
    <property type="match status" value="1"/>
</dbReference>
<feature type="transmembrane region" description="Helical" evidence="7">
    <location>
        <begin position="30"/>
        <end position="48"/>
    </location>
</feature>
<comment type="subcellular location">
    <subcellularLocation>
        <location evidence="1">Cell membrane</location>
        <topology evidence="1">Multi-pass membrane protein</topology>
    </subcellularLocation>
</comment>
<dbReference type="STRING" id="1219383.SAMN05421733_11440"/>
<dbReference type="Proteomes" id="UP000242501">
    <property type="component" value="Unassembled WGS sequence"/>
</dbReference>
<organism evidence="8 9">
    <name type="scientific">Acinetobacter boissieri</name>
    <dbReference type="NCBI Taxonomy" id="1219383"/>
    <lineage>
        <taxon>Bacteria</taxon>
        <taxon>Pseudomonadati</taxon>
        <taxon>Pseudomonadota</taxon>
        <taxon>Gammaproteobacteria</taxon>
        <taxon>Moraxellales</taxon>
        <taxon>Moraxellaceae</taxon>
        <taxon>Acinetobacter</taxon>
    </lineage>
</organism>
<sequence>MWHIIVTILIGFFAGLIARALYPGEDKAGFFVTAGLGILGSFVATYAGRFLHIYGENSSAGFVASVVGAILVLVAYNFFTKES</sequence>
<dbReference type="GO" id="GO:0005886">
    <property type="term" value="C:plasma membrane"/>
    <property type="evidence" value="ECO:0007669"/>
    <property type="project" value="UniProtKB-SubCell"/>
</dbReference>